<comment type="caution">
    <text evidence="2">The sequence shown here is derived from an EMBL/GenBank/DDBJ whole genome shotgun (WGS) entry which is preliminary data.</text>
</comment>
<protein>
    <submittedName>
        <fullName evidence="2">Uncharacterized protein</fullName>
    </submittedName>
</protein>
<evidence type="ECO:0000256" key="1">
    <source>
        <dbReference type="SAM" id="MobiDB-lite"/>
    </source>
</evidence>
<dbReference type="Proteomes" id="UP000690515">
    <property type="component" value="Unassembled WGS sequence"/>
</dbReference>
<dbReference type="RefSeq" id="WP_215822579.1">
    <property type="nucleotide sequence ID" value="NZ_JAGSOY010000220.1"/>
</dbReference>
<sequence length="49" mass="5298">MIELQPFNEDDFSQTQKRTVTEHSTESIGGSKTLVAIGALKLHPGGQLS</sequence>
<accession>A0ABS5ZJR4</accession>
<name>A0ABS5ZJR4_9GAMM</name>
<proteinExistence type="predicted"/>
<reference evidence="2 3" key="1">
    <citation type="submission" date="2021-04" db="EMBL/GenBank/DDBJ databases">
        <authorList>
            <person name="Pira H."/>
            <person name="Risdian C."/>
            <person name="Wink J."/>
        </authorList>
    </citation>
    <scope>NUCLEOTIDE SEQUENCE [LARGE SCALE GENOMIC DNA]</scope>
    <source>
        <strain evidence="2 3">WH53</strain>
    </source>
</reference>
<evidence type="ECO:0000313" key="2">
    <source>
        <dbReference type="EMBL" id="MBU2714322.1"/>
    </source>
</evidence>
<dbReference type="EMBL" id="JAGSOY010000220">
    <property type="protein sequence ID" value="MBU2714322.1"/>
    <property type="molecule type" value="Genomic_DNA"/>
</dbReference>
<keyword evidence="3" id="KW-1185">Reference proteome</keyword>
<gene>
    <name evidence="2" type="ORF">KCG35_25060</name>
</gene>
<feature type="region of interest" description="Disordered" evidence="1">
    <location>
        <begin position="1"/>
        <end position="27"/>
    </location>
</feature>
<evidence type="ECO:0000313" key="3">
    <source>
        <dbReference type="Proteomes" id="UP000690515"/>
    </source>
</evidence>
<organism evidence="2 3">
    <name type="scientific">Zooshikella harenae</name>
    <dbReference type="NCBI Taxonomy" id="2827238"/>
    <lineage>
        <taxon>Bacteria</taxon>
        <taxon>Pseudomonadati</taxon>
        <taxon>Pseudomonadota</taxon>
        <taxon>Gammaproteobacteria</taxon>
        <taxon>Oceanospirillales</taxon>
        <taxon>Zooshikellaceae</taxon>
        <taxon>Zooshikella</taxon>
    </lineage>
</organism>